<dbReference type="Proteomes" id="UP001152888">
    <property type="component" value="Unassembled WGS sequence"/>
</dbReference>
<feature type="domain" description="Ig-like" evidence="2">
    <location>
        <begin position="17"/>
        <end position="131"/>
    </location>
</feature>
<dbReference type="InterPro" id="IPR013783">
    <property type="entry name" value="Ig-like_fold"/>
</dbReference>
<dbReference type="SUPFAM" id="SSF48726">
    <property type="entry name" value="Immunoglobulin"/>
    <property type="match status" value="1"/>
</dbReference>
<dbReference type="Pfam" id="PF07686">
    <property type="entry name" value="V-set"/>
    <property type="match status" value="1"/>
</dbReference>
<dbReference type="OrthoDB" id="8825892at2759"/>
<dbReference type="PROSITE" id="PS50835">
    <property type="entry name" value="IG_LIKE"/>
    <property type="match status" value="1"/>
</dbReference>
<dbReference type="InterPro" id="IPR036179">
    <property type="entry name" value="Ig-like_dom_sf"/>
</dbReference>
<dbReference type="Gene3D" id="2.60.40.10">
    <property type="entry name" value="Immunoglobulins"/>
    <property type="match status" value="1"/>
</dbReference>
<accession>A0A9P0P0S0</accession>
<keyword evidence="1" id="KW-0732">Signal</keyword>
<proteinExistence type="predicted"/>
<dbReference type="PANTHER" id="PTHR23278">
    <property type="entry name" value="SIDESTEP PROTEIN"/>
    <property type="match status" value="1"/>
</dbReference>
<name>A0A9P0P0S0_ACAOB</name>
<keyword evidence="4" id="KW-1185">Reference proteome</keyword>
<dbReference type="InterPro" id="IPR013106">
    <property type="entry name" value="Ig_V-set"/>
</dbReference>
<dbReference type="PANTHER" id="PTHR23278:SF19">
    <property type="entry name" value="OBSCURIN"/>
    <property type="match status" value="1"/>
</dbReference>
<evidence type="ECO:0000256" key="1">
    <source>
        <dbReference type="SAM" id="SignalP"/>
    </source>
</evidence>
<dbReference type="AlphaFoldDB" id="A0A9P0P0S0"/>
<evidence type="ECO:0000313" key="4">
    <source>
        <dbReference type="Proteomes" id="UP001152888"/>
    </source>
</evidence>
<gene>
    <name evidence="3" type="ORF">ACAOBT_LOCUS3824</name>
</gene>
<comment type="caution">
    <text evidence="3">The sequence shown here is derived from an EMBL/GenBank/DDBJ whole genome shotgun (WGS) entry which is preliminary data.</text>
</comment>
<reference evidence="3" key="1">
    <citation type="submission" date="2022-03" db="EMBL/GenBank/DDBJ databases">
        <authorList>
            <person name="Sayadi A."/>
        </authorList>
    </citation>
    <scope>NUCLEOTIDE SEQUENCE</scope>
</reference>
<evidence type="ECO:0000313" key="3">
    <source>
        <dbReference type="EMBL" id="CAH1960848.1"/>
    </source>
</evidence>
<protein>
    <recommendedName>
        <fullName evidence="2">Ig-like domain-containing protein</fullName>
    </recommendedName>
</protein>
<feature type="signal peptide" evidence="1">
    <location>
        <begin position="1"/>
        <end position="20"/>
    </location>
</feature>
<sequence length="139" mass="15530">MSPITAFISLALVAWCPSVAEPATEFVEASDGSAASLPCDLTSVTSPDRLEVVLWYRGSEEAPIYKYDARNAGHPQHWAQPELQNRFFLRILDDRRAVMSISPAKQTDETIFHCKVDFKKSPTRITHVNLTIIGKSKLI</sequence>
<evidence type="ECO:0000259" key="2">
    <source>
        <dbReference type="PROSITE" id="PS50835"/>
    </source>
</evidence>
<dbReference type="InterPro" id="IPR007110">
    <property type="entry name" value="Ig-like_dom"/>
</dbReference>
<feature type="chain" id="PRO_5040260375" description="Ig-like domain-containing protein" evidence="1">
    <location>
        <begin position="21"/>
        <end position="139"/>
    </location>
</feature>
<dbReference type="EMBL" id="CAKOFQ010006690">
    <property type="protein sequence ID" value="CAH1960848.1"/>
    <property type="molecule type" value="Genomic_DNA"/>
</dbReference>
<organism evidence="3 4">
    <name type="scientific">Acanthoscelides obtectus</name>
    <name type="common">Bean weevil</name>
    <name type="synonym">Bruchus obtectus</name>
    <dbReference type="NCBI Taxonomy" id="200917"/>
    <lineage>
        <taxon>Eukaryota</taxon>
        <taxon>Metazoa</taxon>
        <taxon>Ecdysozoa</taxon>
        <taxon>Arthropoda</taxon>
        <taxon>Hexapoda</taxon>
        <taxon>Insecta</taxon>
        <taxon>Pterygota</taxon>
        <taxon>Neoptera</taxon>
        <taxon>Endopterygota</taxon>
        <taxon>Coleoptera</taxon>
        <taxon>Polyphaga</taxon>
        <taxon>Cucujiformia</taxon>
        <taxon>Chrysomeloidea</taxon>
        <taxon>Chrysomelidae</taxon>
        <taxon>Bruchinae</taxon>
        <taxon>Bruchini</taxon>
        <taxon>Acanthoscelides</taxon>
    </lineage>
</organism>